<feature type="domain" description="RNase H type-2" evidence="17">
    <location>
        <begin position="15"/>
        <end position="205"/>
    </location>
</feature>
<dbReference type="PANTHER" id="PTHR10954">
    <property type="entry name" value="RIBONUCLEASE H2 SUBUNIT A"/>
    <property type="match status" value="1"/>
</dbReference>
<dbReference type="EC" id="3.1.26.4" evidence="6 14"/>
<comment type="catalytic activity">
    <reaction evidence="1 14 15 16">
        <text>Endonucleolytic cleavage to 5'-phosphomonoester.</text>
        <dbReference type="EC" id="3.1.26.4"/>
    </reaction>
</comment>
<dbReference type="PROSITE" id="PS51975">
    <property type="entry name" value="RNASE_H_2"/>
    <property type="match status" value="1"/>
</dbReference>
<accession>A0A6N4RCF2</accession>
<gene>
    <name evidence="14" type="primary">rnhB</name>
    <name evidence="18" type="ORF">DI628_07470</name>
</gene>
<evidence type="ECO:0000256" key="3">
    <source>
        <dbReference type="ARBA" id="ARBA00004065"/>
    </source>
</evidence>
<evidence type="ECO:0000256" key="16">
    <source>
        <dbReference type="RuleBase" id="RU003515"/>
    </source>
</evidence>
<dbReference type="GO" id="GO:0043137">
    <property type="term" value="P:DNA replication, removal of RNA primer"/>
    <property type="evidence" value="ECO:0007669"/>
    <property type="project" value="TreeGrafter"/>
</dbReference>
<evidence type="ECO:0000256" key="11">
    <source>
        <dbReference type="ARBA" id="ARBA00022759"/>
    </source>
</evidence>
<keyword evidence="11 14" id="KW-0255">Endonuclease</keyword>
<comment type="caution">
    <text evidence="18">The sequence shown here is derived from an EMBL/GenBank/DDBJ whole genome shotgun (WGS) entry which is preliminary data.</text>
</comment>
<comment type="subcellular location">
    <subcellularLocation>
        <location evidence="4 14">Cytoplasm</location>
    </subcellularLocation>
</comment>
<evidence type="ECO:0000313" key="19">
    <source>
        <dbReference type="Proteomes" id="UP000320948"/>
    </source>
</evidence>
<dbReference type="InterPro" id="IPR022898">
    <property type="entry name" value="RNase_HII"/>
</dbReference>
<evidence type="ECO:0000256" key="7">
    <source>
        <dbReference type="ARBA" id="ARBA00019179"/>
    </source>
</evidence>
<dbReference type="GO" id="GO:0005737">
    <property type="term" value="C:cytoplasm"/>
    <property type="evidence" value="ECO:0007669"/>
    <property type="project" value="UniProtKB-SubCell"/>
</dbReference>
<proteinExistence type="inferred from homology"/>
<comment type="cofactor">
    <cofactor evidence="14 15">
        <name>Mn(2+)</name>
        <dbReference type="ChEBI" id="CHEBI:29035"/>
    </cofactor>
    <cofactor evidence="14 15">
        <name>Mg(2+)</name>
        <dbReference type="ChEBI" id="CHEBI:18420"/>
    </cofactor>
    <text evidence="14 15">Manganese or magnesium. Binds 1 divalent metal ion per monomer in the absence of substrate. May bind a second metal ion after substrate binding.</text>
</comment>
<evidence type="ECO:0000256" key="5">
    <source>
        <dbReference type="ARBA" id="ARBA00007383"/>
    </source>
</evidence>
<dbReference type="HAMAP" id="MF_00052_B">
    <property type="entry name" value="RNase_HII_B"/>
    <property type="match status" value="1"/>
</dbReference>
<evidence type="ECO:0000256" key="10">
    <source>
        <dbReference type="ARBA" id="ARBA00022723"/>
    </source>
</evidence>
<dbReference type="CDD" id="cd07182">
    <property type="entry name" value="RNase_HII_bacteria_HII_like"/>
    <property type="match status" value="1"/>
</dbReference>
<reference evidence="18 19" key="1">
    <citation type="journal article" date="2017" name="Nat. Commun.">
        <title>In situ click chemistry generation of cyclooxygenase-2 inhibitors.</title>
        <authorList>
            <person name="Bhardwaj A."/>
            <person name="Kaur J."/>
            <person name="Wuest M."/>
            <person name="Wuest F."/>
        </authorList>
    </citation>
    <scope>NUCLEOTIDE SEQUENCE [LARGE SCALE GENOMIC DNA]</scope>
    <source>
        <strain evidence="18">S2_018_000_R2_106</strain>
    </source>
</reference>
<dbReference type="NCBIfam" id="NF000595">
    <property type="entry name" value="PRK00015.1-3"/>
    <property type="match status" value="1"/>
</dbReference>
<dbReference type="EMBL" id="VAFM01000002">
    <property type="protein sequence ID" value="TKW60726.1"/>
    <property type="molecule type" value="Genomic_DNA"/>
</dbReference>
<dbReference type="Proteomes" id="UP000320948">
    <property type="component" value="Unassembled WGS sequence"/>
</dbReference>
<dbReference type="InterPro" id="IPR012337">
    <property type="entry name" value="RNaseH-like_sf"/>
</dbReference>
<name>A0A6N4RCF2_BLAVI</name>
<organism evidence="18 19">
    <name type="scientific">Blastochloris viridis</name>
    <name type="common">Rhodopseudomonas viridis</name>
    <dbReference type="NCBI Taxonomy" id="1079"/>
    <lineage>
        <taxon>Bacteria</taxon>
        <taxon>Pseudomonadati</taxon>
        <taxon>Pseudomonadota</taxon>
        <taxon>Alphaproteobacteria</taxon>
        <taxon>Hyphomicrobiales</taxon>
        <taxon>Blastochloridaceae</taxon>
        <taxon>Blastochloris</taxon>
    </lineage>
</organism>
<evidence type="ECO:0000256" key="4">
    <source>
        <dbReference type="ARBA" id="ARBA00004496"/>
    </source>
</evidence>
<dbReference type="Pfam" id="PF01351">
    <property type="entry name" value="RNase_HII"/>
    <property type="match status" value="1"/>
</dbReference>
<dbReference type="AlphaFoldDB" id="A0A6N4RCF2"/>
<keyword evidence="9 14" id="KW-0540">Nuclease</keyword>
<dbReference type="InterPro" id="IPR024567">
    <property type="entry name" value="RNase_HII/HIII_dom"/>
</dbReference>
<sequence length="215" mass="22323">MALDDTFARGFGDGILVAGVDEVGRGPLAGPVVAAAVVVPAAVREALLTVAGDSKVLSAKKRVMVEALVREGCRIGIGEASVAEIDELNIRNATFLAMTRALSQVPHGAVVVDGNAKIPGLNVPQQCVIGGDGKELAVACASIIAKVYRDALMAKLGETYPAYGWAKNAGYGTAVHMDALKHHGVTEWHRRSFAPVRDMLGVGQQDESAPDAQAA</sequence>
<evidence type="ECO:0000256" key="2">
    <source>
        <dbReference type="ARBA" id="ARBA00001946"/>
    </source>
</evidence>
<keyword evidence="8 14" id="KW-0963">Cytoplasm</keyword>
<comment type="cofactor">
    <cofactor evidence="2">
        <name>Mg(2+)</name>
        <dbReference type="ChEBI" id="CHEBI:18420"/>
    </cofactor>
</comment>
<evidence type="ECO:0000256" key="8">
    <source>
        <dbReference type="ARBA" id="ARBA00022490"/>
    </source>
</evidence>
<comment type="function">
    <text evidence="3 14 16">Endonuclease that specifically degrades the RNA of RNA-DNA hybrids.</text>
</comment>
<feature type="binding site" evidence="14 15">
    <location>
        <position position="21"/>
    </location>
    <ligand>
        <name>a divalent metal cation</name>
        <dbReference type="ChEBI" id="CHEBI:60240"/>
    </ligand>
</feature>
<keyword evidence="10 14" id="KW-0479">Metal-binding</keyword>
<evidence type="ECO:0000259" key="17">
    <source>
        <dbReference type="PROSITE" id="PS51975"/>
    </source>
</evidence>
<evidence type="ECO:0000256" key="9">
    <source>
        <dbReference type="ARBA" id="ARBA00022722"/>
    </source>
</evidence>
<dbReference type="InterPro" id="IPR036397">
    <property type="entry name" value="RNaseH_sf"/>
</dbReference>
<keyword evidence="13 14" id="KW-0464">Manganese</keyword>
<evidence type="ECO:0000256" key="6">
    <source>
        <dbReference type="ARBA" id="ARBA00012180"/>
    </source>
</evidence>
<dbReference type="SUPFAM" id="SSF53098">
    <property type="entry name" value="Ribonuclease H-like"/>
    <property type="match status" value="1"/>
</dbReference>
<dbReference type="GO" id="GO:0004523">
    <property type="term" value="F:RNA-DNA hybrid ribonuclease activity"/>
    <property type="evidence" value="ECO:0007669"/>
    <property type="project" value="UniProtKB-UniRule"/>
</dbReference>
<comment type="similarity">
    <text evidence="5 14 16">Belongs to the RNase HII family.</text>
</comment>
<dbReference type="Gene3D" id="3.30.420.10">
    <property type="entry name" value="Ribonuclease H-like superfamily/Ribonuclease H"/>
    <property type="match status" value="1"/>
</dbReference>
<dbReference type="GO" id="GO:0030145">
    <property type="term" value="F:manganese ion binding"/>
    <property type="evidence" value="ECO:0007669"/>
    <property type="project" value="UniProtKB-UniRule"/>
</dbReference>
<evidence type="ECO:0000256" key="14">
    <source>
        <dbReference type="HAMAP-Rule" id="MF_00052"/>
    </source>
</evidence>
<dbReference type="GO" id="GO:0003723">
    <property type="term" value="F:RNA binding"/>
    <property type="evidence" value="ECO:0007669"/>
    <property type="project" value="UniProtKB-UniRule"/>
</dbReference>
<evidence type="ECO:0000256" key="12">
    <source>
        <dbReference type="ARBA" id="ARBA00022801"/>
    </source>
</evidence>
<dbReference type="GO" id="GO:0032299">
    <property type="term" value="C:ribonuclease H2 complex"/>
    <property type="evidence" value="ECO:0007669"/>
    <property type="project" value="TreeGrafter"/>
</dbReference>
<keyword evidence="12 14" id="KW-0378">Hydrolase</keyword>
<evidence type="ECO:0000313" key="18">
    <source>
        <dbReference type="EMBL" id="TKW60726.1"/>
    </source>
</evidence>
<feature type="binding site" evidence="14 15">
    <location>
        <position position="22"/>
    </location>
    <ligand>
        <name>a divalent metal cation</name>
        <dbReference type="ChEBI" id="CHEBI:60240"/>
    </ligand>
</feature>
<dbReference type="GO" id="GO:0006298">
    <property type="term" value="P:mismatch repair"/>
    <property type="evidence" value="ECO:0007669"/>
    <property type="project" value="TreeGrafter"/>
</dbReference>
<protein>
    <recommendedName>
        <fullName evidence="7 14">Ribonuclease HII</fullName>
        <shortName evidence="14">RNase HII</shortName>
        <ecNumber evidence="6 14">3.1.26.4</ecNumber>
    </recommendedName>
</protein>
<dbReference type="PANTHER" id="PTHR10954:SF18">
    <property type="entry name" value="RIBONUCLEASE HII"/>
    <property type="match status" value="1"/>
</dbReference>
<evidence type="ECO:0000256" key="15">
    <source>
        <dbReference type="PROSITE-ProRule" id="PRU01319"/>
    </source>
</evidence>
<dbReference type="InterPro" id="IPR001352">
    <property type="entry name" value="RNase_HII/HIII"/>
</dbReference>
<feature type="binding site" evidence="14 15">
    <location>
        <position position="113"/>
    </location>
    <ligand>
        <name>a divalent metal cation</name>
        <dbReference type="ChEBI" id="CHEBI:60240"/>
    </ligand>
</feature>
<evidence type="ECO:0000256" key="13">
    <source>
        <dbReference type="ARBA" id="ARBA00023211"/>
    </source>
</evidence>
<evidence type="ECO:0000256" key="1">
    <source>
        <dbReference type="ARBA" id="ARBA00000077"/>
    </source>
</evidence>